<accession>A0A1D1V3R5</accession>
<evidence type="ECO:0000313" key="3">
    <source>
        <dbReference type="EMBL" id="GAU95550.1"/>
    </source>
</evidence>
<proteinExistence type="predicted"/>
<dbReference type="SUPFAM" id="SSF101152">
    <property type="entry name" value="Mob1/phocein"/>
    <property type="match status" value="1"/>
</dbReference>
<feature type="binding site" evidence="1">
    <location>
        <position position="249"/>
    </location>
    <ligand>
        <name>Zn(2+)</name>
        <dbReference type="ChEBI" id="CHEBI:29105"/>
    </ligand>
</feature>
<evidence type="ECO:0000313" key="4">
    <source>
        <dbReference type="Proteomes" id="UP000186922"/>
    </source>
</evidence>
<keyword evidence="4" id="KW-1185">Reference proteome</keyword>
<dbReference type="EMBL" id="BDGG01000003">
    <property type="protein sequence ID" value="GAU95550.1"/>
    <property type="molecule type" value="Genomic_DNA"/>
</dbReference>
<dbReference type="InterPro" id="IPR036703">
    <property type="entry name" value="MOB_kinase_act_sf"/>
</dbReference>
<dbReference type="AlphaFoldDB" id="A0A1D1V3R5"/>
<feature type="region of interest" description="Disordered" evidence="2">
    <location>
        <begin position="41"/>
        <end position="78"/>
    </location>
</feature>
<dbReference type="PANTHER" id="PTHR22599">
    <property type="entry name" value="MPS ONE BINDER KINASE ACTIVATOR-LIKE MOB"/>
    <property type="match status" value="1"/>
</dbReference>
<feature type="binding site" evidence="1">
    <location>
        <position position="172"/>
    </location>
    <ligand>
        <name>Zn(2+)</name>
        <dbReference type="ChEBI" id="CHEBI:29105"/>
    </ligand>
</feature>
<dbReference type="STRING" id="947166.A0A1D1V3R5"/>
<organism evidence="3 4">
    <name type="scientific">Ramazzottius varieornatus</name>
    <name type="common">Water bear</name>
    <name type="synonym">Tardigrade</name>
    <dbReference type="NCBI Taxonomy" id="947166"/>
    <lineage>
        <taxon>Eukaryota</taxon>
        <taxon>Metazoa</taxon>
        <taxon>Ecdysozoa</taxon>
        <taxon>Tardigrada</taxon>
        <taxon>Eutardigrada</taxon>
        <taxon>Parachela</taxon>
        <taxon>Hypsibioidea</taxon>
        <taxon>Ramazzottiidae</taxon>
        <taxon>Ramazzottius</taxon>
    </lineage>
</organism>
<dbReference type="SMART" id="SM01388">
    <property type="entry name" value="Mob1_phocein"/>
    <property type="match status" value="1"/>
</dbReference>
<reference evidence="3 4" key="1">
    <citation type="journal article" date="2016" name="Nat. Commun.">
        <title>Extremotolerant tardigrade genome and improved radiotolerance of human cultured cells by tardigrade-unique protein.</title>
        <authorList>
            <person name="Hashimoto T."/>
            <person name="Horikawa D.D."/>
            <person name="Saito Y."/>
            <person name="Kuwahara H."/>
            <person name="Kozuka-Hata H."/>
            <person name="Shin-I T."/>
            <person name="Minakuchi Y."/>
            <person name="Ohishi K."/>
            <person name="Motoyama A."/>
            <person name="Aizu T."/>
            <person name="Enomoto A."/>
            <person name="Kondo K."/>
            <person name="Tanaka S."/>
            <person name="Hara Y."/>
            <person name="Koshikawa S."/>
            <person name="Sagara H."/>
            <person name="Miura T."/>
            <person name="Yokobori S."/>
            <person name="Miyagawa K."/>
            <person name="Suzuki Y."/>
            <person name="Kubo T."/>
            <person name="Oyama M."/>
            <person name="Kohara Y."/>
            <person name="Fujiyama A."/>
            <person name="Arakawa K."/>
            <person name="Katayama T."/>
            <person name="Toyoda A."/>
            <person name="Kunieda T."/>
        </authorList>
    </citation>
    <scope>NUCLEOTIDE SEQUENCE [LARGE SCALE GENOMIC DNA]</scope>
    <source>
        <strain evidence="3 4">YOKOZUNA-1</strain>
    </source>
</reference>
<dbReference type="InterPro" id="IPR005301">
    <property type="entry name" value="MOB_kinase_act_fam"/>
</dbReference>
<feature type="compositionally biased region" description="Acidic residues" evidence="2">
    <location>
        <begin position="9"/>
        <end position="22"/>
    </location>
</feature>
<protein>
    <submittedName>
        <fullName evidence="3">Uncharacterized protein</fullName>
    </submittedName>
</protein>
<keyword evidence="1" id="KW-0862">Zinc</keyword>
<gene>
    <name evidence="3" type="primary">RvY_07150-1</name>
    <name evidence="3" type="synonym">RvY_07150.1</name>
    <name evidence="3" type="ORF">RvY_07150</name>
</gene>
<dbReference type="Proteomes" id="UP000186922">
    <property type="component" value="Unassembled WGS sequence"/>
</dbReference>
<feature type="binding site" evidence="1">
    <location>
        <position position="177"/>
    </location>
    <ligand>
        <name>Zn(2+)</name>
        <dbReference type="ChEBI" id="CHEBI:29105"/>
    </ligand>
</feature>
<dbReference type="Gene3D" id="1.20.140.30">
    <property type="entry name" value="MOB kinase activator"/>
    <property type="match status" value="1"/>
</dbReference>
<feature type="region of interest" description="Disordered" evidence="2">
    <location>
        <begin position="1"/>
        <end position="23"/>
    </location>
</feature>
<evidence type="ECO:0000256" key="1">
    <source>
        <dbReference type="PIRSR" id="PIRSR605301-1"/>
    </source>
</evidence>
<dbReference type="Pfam" id="PF03637">
    <property type="entry name" value="Mob1_phocein"/>
    <property type="match status" value="1"/>
</dbReference>
<dbReference type="OrthoDB" id="184876at2759"/>
<feature type="binding site" evidence="1">
    <location>
        <position position="254"/>
    </location>
    <ligand>
        <name>Zn(2+)</name>
        <dbReference type="ChEBI" id="CHEBI:29105"/>
    </ligand>
</feature>
<keyword evidence="1" id="KW-0479">Metal-binding</keyword>
<comment type="caution">
    <text evidence="3">The sequence shown here is derived from an EMBL/GenBank/DDBJ whole genome shotgun (WGS) entry which is preliminary data.</text>
</comment>
<sequence>MDSPVPPWPEEDAVAAGVDEDNPSQALEVLELVIEEKALDGIDIETEAVENNPPSESMTEPPPAAASGDRHSAGNMKLQPSETLVDVPVIRRNRPGTKVKDMYQWPDLPLEDMDTTLAVQQYIQQLIRRNPLDVDEILNMPPNQDEGVWKYEHLREFCMELNNLAVNLQCECTADTCTQMTATDQWIFLCAAHKQPRECSAIDYTRHTLDGAACLLNSNKYFPSRVDIKETSIAKLPSTCRRVYRIFSHAFFHHRPIFDAFEERTSLCRRFTAYVLKYNLMSAENLIVPVPGVHSPPPLQSPELKAGETEA</sequence>
<name>A0A1D1V3R5_RAMVA</name>
<evidence type="ECO:0000256" key="2">
    <source>
        <dbReference type="SAM" id="MobiDB-lite"/>
    </source>
</evidence>